<keyword evidence="1" id="KW-0040">ANK repeat</keyword>
<dbReference type="InterPro" id="IPR002110">
    <property type="entry name" value="Ankyrin_rpt"/>
</dbReference>
<dbReference type="PANTHER" id="PTHR24148:SF64">
    <property type="entry name" value="HETEROKARYON INCOMPATIBILITY DOMAIN-CONTAINING PROTEIN"/>
    <property type="match status" value="1"/>
</dbReference>
<evidence type="ECO:0000313" key="5">
    <source>
        <dbReference type="Proteomes" id="UP000245910"/>
    </source>
</evidence>
<dbReference type="PANTHER" id="PTHR24148">
    <property type="entry name" value="ANKYRIN REPEAT DOMAIN-CONTAINING PROTEIN 39 HOMOLOG-RELATED"/>
    <property type="match status" value="1"/>
</dbReference>
<dbReference type="Pfam" id="PF12796">
    <property type="entry name" value="Ank_2"/>
    <property type="match status" value="1"/>
</dbReference>
<feature type="domain" description="Heterokaryon incompatibility" evidence="3">
    <location>
        <begin position="240"/>
        <end position="343"/>
    </location>
</feature>
<feature type="region of interest" description="Disordered" evidence="2">
    <location>
        <begin position="396"/>
        <end position="417"/>
    </location>
</feature>
<proteinExistence type="predicted"/>
<feature type="compositionally biased region" description="Polar residues" evidence="2">
    <location>
        <begin position="315"/>
        <end position="324"/>
    </location>
</feature>
<accession>A0A2L2SZS7</accession>
<dbReference type="Proteomes" id="UP000245910">
    <property type="component" value="Chromosome I"/>
</dbReference>
<dbReference type="InterPro" id="IPR010730">
    <property type="entry name" value="HET"/>
</dbReference>
<dbReference type="EMBL" id="LN649229">
    <property type="protein sequence ID" value="CEI63684.1"/>
    <property type="molecule type" value="Genomic_DNA"/>
</dbReference>
<keyword evidence="5" id="KW-1185">Reference proteome</keyword>
<name>A0A2L2SZS7_9HYPO</name>
<evidence type="ECO:0000256" key="1">
    <source>
        <dbReference type="PROSITE-ProRule" id="PRU00023"/>
    </source>
</evidence>
<dbReference type="SMART" id="SM00248">
    <property type="entry name" value="ANK"/>
    <property type="match status" value="2"/>
</dbReference>
<evidence type="ECO:0000256" key="2">
    <source>
        <dbReference type="SAM" id="MobiDB-lite"/>
    </source>
</evidence>
<dbReference type="Gene3D" id="1.25.40.20">
    <property type="entry name" value="Ankyrin repeat-containing domain"/>
    <property type="match status" value="1"/>
</dbReference>
<dbReference type="AlphaFoldDB" id="A0A2L2SZS7"/>
<dbReference type="InterPro" id="IPR052895">
    <property type="entry name" value="HetReg/Transcr_Mod"/>
</dbReference>
<sequence>MAAFNHQPPALEFANFTYTDLPSESSIRLLSCIRRPRQLSPPSILGEPLLEYVLETFEIDSAPQFDLISSTWGNPNSAHPGDIDAYGSMHRYPIAVNGKIIFVTRNIYEALQMAKSVNDPIGHRDDVFGETELIRAIEYNHLPKVRELLQEGAHVHAQDCFGKTAIHHAAENGHFEIVSILLDYGASMDVIDSHGRTPLDYFPHMGSKQWNQVEEIAYKMHQPPEARELIPVPEVVRVGRPMWIEAICIDQTNDGEKSSCSEMKGQIYRRAHSVVAWVGVSDNETQLGRQVIISFLLNNKQRSPDHTMSDDGSPISESGSPTLSSKEKSCITQLLRRSWFERSDLIDEVAFGRAISVYCGTDSIPLSDILEFLRRNADDGVLPLDLQVWSLLGSRSSKKRRSYGSGGNQKRTRRDDD</sequence>
<dbReference type="STRING" id="56646.A0A2L2SZS7"/>
<reference evidence="5" key="1">
    <citation type="submission" date="2014-10" db="EMBL/GenBank/DDBJ databases">
        <authorList>
            <person name="King R."/>
        </authorList>
    </citation>
    <scope>NUCLEOTIDE SEQUENCE [LARGE SCALE GENOMIC DNA]</scope>
    <source>
        <strain evidence="5">A3/5</strain>
    </source>
</reference>
<dbReference type="InterPro" id="IPR036770">
    <property type="entry name" value="Ankyrin_rpt-contain_sf"/>
</dbReference>
<organism evidence="4 5">
    <name type="scientific">Fusarium venenatum</name>
    <dbReference type="NCBI Taxonomy" id="56646"/>
    <lineage>
        <taxon>Eukaryota</taxon>
        <taxon>Fungi</taxon>
        <taxon>Dikarya</taxon>
        <taxon>Ascomycota</taxon>
        <taxon>Pezizomycotina</taxon>
        <taxon>Sordariomycetes</taxon>
        <taxon>Hypocreomycetidae</taxon>
        <taxon>Hypocreales</taxon>
        <taxon>Nectriaceae</taxon>
        <taxon>Fusarium</taxon>
    </lineage>
</organism>
<feature type="repeat" description="ANK" evidence="1">
    <location>
        <begin position="161"/>
        <end position="193"/>
    </location>
</feature>
<dbReference type="Pfam" id="PF06985">
    <property type="entry name" value="HET"/>
    <property type="match status" value="1"/>
</dbReference>
<protein>
    <recommendedName>
        <fullName evidence="3">Heterokaryon incompatibility domain-containing protein</fullName>
    </recommendedName>
</protein>
<feature type="repeat" description="ANK" evidence="1">
    <location>
        <begin position="128"/>
        <end position="160"/>
    </location>
</feature>
<evidence type="ECO:0000259" key="3">
    <source>
        <dbReference type="Pfam" id="PF06985"/>
    </source>
</evidence>
<dbReference type="SUPFAM" id="SSF48403">
    <property type="entry name" value="Ankyrin repeat"/>
    <property type="match status" value="1"/>
</dbReference>
<evidence type="ECO:0000313" key="4">
    <source>
        <dbReference type="EMBL" id="CEI63684.1"/>
    </source>
</evidence>
<feature type="region of interest" description="Disordered" evidence="2">
    <location>
        <begin position="303"/>
        <end position="324"/>
    </location>
</feature>
<dbReference type="OrthoDB" id="4476201at2759"/>
<dbReference type="PROSITE" id="PS50088">
    <property type="entry name" value="ANK_REPEAT"/>
    <property type="match status" value="2"/>
</dbReference>
<dbReference type="PROSITE" id="PS50297">
    <property type="entry name" value="ANK_REP_REGION"/>
    <property type="match status" value="1"/>
</dbReference>